<dbReference type="AlphaFoldDB" id="A0A1X7N0V1"/>
<evidence type="ECO:0000313" key="3">
    <source>
        <dbReference type="EMBL" id="SMH30263.1"/>
    </source>
</evidence>
<evidence type="ECO:0000259" key="2">
    <source>
        <dbReference type="Pfam" id="PF18153"/>
    </source>
</evidence>
<dbReference type="OrthoDB" id="8453584at2"/>
<feature type="transmembrane region" description="Helical" evidence="1">
    <location>
        <begin position="41"/>
        <end position="61"/>
    </location>
</feature>
<dbReference type="InterPro" id="IPR041208">
    <property type="entry name" value="Cap15"/>
</dbReference>
<dbReference type="Pfam" id="PF18153">
    <property type="entry name" value="Cap15_CD_rec"/>
    <property type="match status" value="1"/>
</dbReference>
<dbReference type="EMBL" id="FXBL01000004">
    <property type="protein sequence ID" value="SMH30263.1"/>
    <property type="molecule type" value="Genomic_DNA"/>
</dbReference>
<accession>A0A1X7N0V1</accession>
<keyword evidence="1" id="KW-0812">Transmembrane</keyword>
<keyword evidence="1" id="KW-0472">Membrane</keyword>
<evidence type="ECO:0000256" key="1">
    <source>
        <dbReference type="SAM" id="Phobius"/>
    </source>
</evidence>
<protein>
    <recommendedName>
        <fullName evidence="2">CD-NTase-associated protein 15 domain-containing protein</fullName>
    </recommendedName>
</protein>
<dbReference type="Proteomes" id="UP000193083">
    <property type="component" value="Unassembled WGS sequence"/>
</dbReference>
<evidence type="ECO:0000313" key="4">
    <source>
        <dbReference type="Proteomes" id="UP000193083"/>
    </source>
</evidence>
<organism evidence="3 4">
    <name type="scientific">Mesorhizobium australicum</name>
    <dbReference type="NCBI Taxonomy" id="536018"/>
    <lineage>
        <taxon>Bacteria</taxon>
        <taxon>Pseudomonadati</taxon>
        <taxon>Pseudomonadota</taxon>
        <taxon>Alphaproteobacteria</taxon>
        <taxon>Hyphomicrobiales</taxon>
        <taxon>Phyllobacteriaceae</taxon>
        <taxon>Mesorhizobium</taxon>
    </lineage>
</organism>
<feature type="transmembrane region" description="Helical" evidence="1">
    <location>
        <begin position="9"/>
        <end position="29"/>
    </location>
</feature>
<sequence length="222" mass="24728">MYQALEKPTLIRIVLAIGALALIAAWLVIRPTDMTGYARTVSFAITGAAAFIMILGTSPLWRVFWKIFPFLNTWVFPNISGEWAFIAESNIKEIAAFHPDLDPAKVKVRIRGTMTIRQSLFAISMSLTGDGDYSMSDTLFVKPIKEAGTGRFYVTSVFRNSTPHPQPSDEQMHMGAAYIEILATRHPPEMKGVYWTNRNWQKGMNTAGTIKLTRASPKRGGA</sequence>
<name>A0A1X7N0V1_9HYPH</name>
<proteinExistence type="predicted"/>
<keyword evidence="1" id="KW-1133">Transmembrane helix</keyword>
<gene>
    <name evidence="3" type="ORF">SAMN02982922_1021</name>
</gene>
<feature type="domain" description="CD-NTase-associated protein 15" evidence="2">
    <location>
        <begin position="76"/>
        <end position="214"/>
    </location>
</feature>
<reference evidence="3 4" key="1">
    <citation type="submission" date="2017-04" db="EMBL/GenBank/DDBJ databases">
        <authorList>
            <person name="Afonso C.L."/>
            <person name="Miller P.J."/>
            <person name="Scott M.A."/>
            <person name="Spackman E."/>
            <person name="Goraichik I."/>
            <person name="Dimitrov K.M."/>
            <person name="Suarez D.L."/>
            <person name="Swayne D.E."/>
        </authorList>
    </citation>
    <scope>NUCLEOTIDE SEQUENCE [LARGE SCALE GENOMIC DNA]</scope>
    <source>
        <strain evidence="3 4">B5P</strain>
    </source>
</reference>
<keyword evidence="4" id="KW-1185">Reference proteome</keyword>
<dbReference type="RefSeq" id="WP_085463154.1">
    <property type="nucleotide sequence ID" value="NZ_FXBL01000004.1"/>
</dbReference>